<comment type="similarity">
    <text evidence="1">Belongs to the bacterial solute-binding protein 5 family.</text>
</comment>
<reference evidence="4" key="1">
    <citation type="submission" date="2022-04" db="EMBL/GenBank/DDBJ databases">
        <title>Whole genome sequence of Sphaerotilus sp. FB-5.</title>
        <authorList>
            <person name="Takeda M."/>
            <person name="Narihara S."/>
            <person name="Akimoto M."/>
            <person name="Akimoto R."/>
            <person name="Nishiyashiki S."/>
            <person name="Murakami T."/>
        </authorList>
    </citation>
    <scope>NUCLEOTIDE SEQUENCE</scope>
    <source>
        <strain evidence="4">FB-5</strain>
    </source>
</reference>
<evidence type="ECO:0000313" key="5">
    <source>
        <dbReference type="Proteomes" id="UP001057498"/>
    </source>
</evidence>
<dbReference type="InterPro" id="IPR039424">
    <property type="entry name" value="SBP_5"/>
</dbReference>
<evidence type="ECO:0000313" key="4">
    <source>
        <dbReference type="EMBL" id="BDI07119.1"/>
    </source>
</evidence>
<keyword evidence="5" id="KW-1185">Reference proteome</keyword>
<evidence type="ECO:0000256" key="2">
    <source>
        <dbReference type="ARBA" id="ARBA00022729"/>
    </source>
</evidence>
<sequence>MNHDALNTPSMRPDRRVAAVSLAVLALAGSLAATEALAQSRRDSVVIGMVLEPPGLDPTVAPSAAIGEIAHYNIFEGLTKINVDGSVTPLLAESWTMDPDGKLYTFKLKKGVKFQDGEAFDSADVKFSFERAKAEGSTNKAKKAVFDNISSVATPDAHTVIVTLNNADGNFLFRMGENTAVILDAKSAATAATKPVGTGPYKLENWAKGSAVTLVKWDGFRNAGAVKLKKATFRFIPDAAAQSAALLAGDIDAFPRGIANQSLPQFKQDARFVVELGNQAGKGIMTINNKRKPFDDVRVRRALAHAVDRKAFIDGVLDGLGKPIGSHFAPSDAGYVDLTGMYPYDPEKAKALLKEAGVATPLNVTLTLPPPPYARKGGEVLAAQLAKVGVIAKIENVEWAQWLSGTFKGNFDLTVINHVEPLDYVQYANTAYYWGYDNKAFRDLVSKHAATTNAKERTKLFGDIQRQLATDSVNVYIFNPTQAAVYKKGLKGIWASSPIFANDLAATAWQ</sequence>
<feature type="domain" description="Solute-binding protein family 5" evidence="3">
    <location>
        <begin position="87"/>
        <end position="419"/>
    </location>
</feature>
<gene>
    <name evidence="4" type="ORF">CATMQ487_40890</name>
</gene>
<keyword evidence="2" id="KW-0732">Signal</keyword>
<dbReference type="PANTHER" id="PTHR30290:SF38">
    <property type="entry name" value="D,D-DIPEPTIDE-BINDING PERIPLASMIC PROTEIN DDPA-RELATED"/>
    <property type="match status" value="1"/>
</dbReference>
<dbReference type="PANTHER" id="PTHR30290">
    <property type="entry name" value="PERIPLASMIC BINDING COMPONENT OF ABC TRANSPORTER"/>
    <property type="match status" value="1"/>
</dbReference>
<proteinExistence type="inferred from homology"/>
<dbReference type="CDD" id="cd08494">
    <property type="entry name" value="PBP2_NikA_DppA_OppA_like_6"/>
    <property type="match status" value="1"/>
</dbReference>
<dbReference type="InterPro" id="IPR030678">
    <property type="entry name" value="Peptide/Ni-bd"/>
</dbReference>
<evidence type="ECO:0000256" key="1">
    <source>
        <dbReference type="ARBA" id="ARBA00005695"/>
    </source>
</evidence>
<dbReference type="PIRSF" id="PIRSF002741">
    <property type="entry name" value="MppA"/>
    <property type="match status" value="1"/>
</dbReference>
<protein>
    <submittedName>
        <fullName evidence="4">ABC transporter substrate-binding protein</fullName>
    </submittedName>
</protein>
<dbReference type="Pfam" id="PF00496">
    <property type="entry name" value="SBP_bac_5"/>
    <property type="match status" value="1"/>
</dbReference>
<evidence type="ECO:0000259" key="3">
    <source>
        <dbReference type="Pfam" id="PF00496"/>
    </source>
</evidence>
<organism evidence="4 5">
    <name type="scientific">Sphaerotilus microaerophilus</name>
    <dbReference type="NCBI Taxonomy" id="2914710"/>
    <lineage>
        <taxon>Bacteria</taxon>
        <taxon>Pseudomonadati</taxon>
        <taxon>Pseudomonadota</taxon>
        <taxon>Betaproteobacteria</taxon>
        <taxon>Burkholderiales</taxon>
        <taxon>Sphaerotilaceae</taxon>
        <taxon>Sphaerotilus</taxon>
    </lineage>
</organism>
<dbReference type="Gene3D" id="3.10.105.10">
    <property type="entry name" value="Dipeptide-binding Protein, Domain 3"/>
    <property type="match status" value="1"/>
</dbReference>
<dbReference type="InterPro" id="IPR000914">
    <property type="entry name" value="SBP_5_dom"/>
</dbReference>
<dbReference type="EMBL" id="AP025730">
    <property type="protein sequence ID" value="BDI07119.1"/>
    <property type="molecule type" value="Genomic_DNA"/>
</dbReference>
<name>A0ABM7YRH8_9BURK</name>
<dbReference type="SUPFAM" id="SSF53850">
    <property type="entry name" value="Periplasmic binding protein-like II"/>
    <property type="match status" value="1"/>
</dbReference>
<accession>A0ABM7YRH8</accession>
<dbReference type="Gene3D" id="3.40.190.10">
    <property type="entry name" value="Periplasmic binding protein-like II"/>
    <property type="match status" value="1"/>
</dbReference>
<dbReference type="Proteomes" id="UP001057498">
    <property type="component" value="Chromosome"/>
</dbReference>